<feature type="transmembrane region" description="Helical" evidence="2">
    <location>
        <begin position="6"/>
        <end position="29"/>
    </location>
</feature>
<keyword evidence="2" id="KW-0472">Membrane</keyword>
<reference evidence="3 4" key="1">
    <citation type="submission" date="2019-02" db="EMBL/GenBank/DDBJ databases">
        <title>Deep-cultivation of Planctomycetes and their phenomic and genomic characterization uncovers novel biology.</title>
        <authorList>
            <person name="Wiegand S."/>
            <person name="Jogler M."/>
            <person name="Boedeker C."/>
            <person name="Pinto D."/>
            <person name="Vollmers J."/>
            <person name="Rivas-Marin E."/>
            <person name="Kohn T."/>
            <person name="Peeters S.H."/>
            <person name="Heuer A."/>
            <person name="Rast P."/>
            <person name="Oberbeckmann S."/>
            <person name="Bunk B."/>
            <person name="Jeske O."/>
            <person name="Meyerdierks A."/>
            <person name="Storesund J.E."/>
            <person name="Kallscheuer N."/>
            <person name="Luecker S."/>
            <person name="Lage O.M."/>
            <person name="Pohl T."/>
            <person name="Merkel B.J."/>
            <person name="Hornburger P."/>
            <person name="Mueller R.-W."/>
            <person name="Bruemmer F."/>
            <person name="Labrenz M."/>
            <person name="Spormann A.M."/>
            <person name="Op den Camp H."/>
            <person name="Overmann J."/>
            <person name="Amann R."/>
            <person name="Jetten M.S.M."/>
            <person name="Mascher T."/>
            <person name="Medema M.H."/>
            <person name="Devos D.P."/>
            <person name="Kaster A.-K."/>
            <person name="Ovreas L."/>
            <person name="Rohde M."/>
            <person name="Galperin M.Y."/>
            <person name="Jogler C."/>
        </authorList>
    </citation>
    <scope>NUCLEOTIDE SEQUENCE [LARGE SCALE GENOMIC DNA]</scope>
    <source>
        <strain evidence="3 4">V6</strain>
    </source>
</reference>
<keyword evidence="2" id="KW-1133">Transmembrane helix</keyword>
<dbReference type="EMBL" id="CP036347">
    <property type="protein sequence ID" value="QDU01702.1"/>
    <property type="molecule type" value="Genomic_DNA"/>
</dbReference>
<keyword evidence="2" id="KW-0812">Transmembrane</keyword>
<name>A0A517W8W4_9PLAN</name>
<evidence type="ECO:0000256" key="2">
    <source>
        <dbReference type="SAM" id="Phobius"/>
    </source>
</evidence>
<accession>A0A517W8W4</accession>
<dbReference type="PROSITE" id="PS51257">
    <property type="entry name" value="PROKAR_LIPOPROTEIN"/>
    <property type="match status" value="1"/>
</dbReference>
<evidence type="ECO:0000313" key="4">
    <source>
        <dbReference type="Proteomes" id="UP000320722"/>
    </source>
</evidence>
<dbReference type="AlphaFoldDB" id="A0A517W8W4"/>
<sequence length="76" mass="8926">MKTELNWILTIFLTLTLTLTLLLACLVTLRERRLRRALQQVLKHILKRWRPHDSGMKNADSEHPANADHGRDSLRK</sequence>
<feature type="region of interest" description="Disordered" evidence="1">
    <location>
        <begin position="52"/>
        <end position="76"/>
    </location>
</feature>
<evidence type="ECO:0000256" key="1">
    <source>
        <dbReference type="SAM" id="MobiDB-lite"/>
    </source>
</evidence>
<evidence type="ECO:0000313" key="3">
    <source>
        <dbReference type="EMBL" id="QDU01702.1"/>
    </source>
</evidence>
<organism evidence="3 4">
    <name type="scientific">Gimesia chilikensis</name>
    <dbReference type="NCBI Taxonomy" id="2605989"/>
    <lineage>
        <taxon>Bacteria</taxon>
        <taxon>Pseudomonadati</taxon>
        <taxon>Planctomycetota</taxon>
        <taxon>Planctomycetia</taxon>
        <taxon>Planctomycetales</taxon>
        <taxon>Planctomycetaceae</taxon>
        <taxon>Gimesia</taxon>
    </lineage>
</organism>
<protein>
    <submittedName>
        <fullName evidence="3">Uncharacterized protein</fullName>
    </submittedName>
</protein>
<proteinExistence type="predicted"/>
<dbReference type="Proteomes" id="UP000320722">
    <property type="component" value="Chromosome"/>
</dbReference>
<gene>
    <name evidence="3" type="ORF">V6x_13840</name>
</gene>